<dbReference type="STRING" id="229921.ADN01_11110"/>
<comment type="caution">
    <text evidence="2">The sequence shown here is derived from an EMBL/GenBank/DDBJ whole genome shotgun (WGS) entry which is preliminary data.</text>
</comment>
<protein>
    <submittedName>
        <fullName evidence="2">NAD-dependent dehydratase</fullName>
    </submittedName>
</protein>
<keyword evidence="3" id="KW-1185">Reference proteome</keyword>
<dbReference type="Gene3D" id="3.40.50.720">
    <property type="entry name" value="NAD(P)-binding Rossmann-like Domain"/>
    <property type="match status" value="1"/>
</dbReference>
<dbReference type="Pfam" id="PF01370">
    <property type="entry name" value="Epimerase"/>
    <property type="match status" value="1"/>
</dbReference>
<name>A0A0P6YEW9_9CHLR</name>
<dbReference type="InterPro" id="IPR001509">
    <property type="entry name" value="Epimerase_deHydtase"/>
</dbReference>
<dbReference type="SUPFAM" id="SSF51735">
    <property type="entry name" value="NAD(P)-binding Rossmann-fold domains"/>
    <property type="match status" value="1"/>
</dbReference>
<dbReference type="EMBL" id="LGCM01000039">
    <property type="protein sequence ID" value="KPL80679.1"/>
    <property type="molecule type" value="Genomic_DNA"/>
</dbReference>
<reference evidence="2 3" key="1">
    <citation type="submission" date="2015-07" db="EMBL/GenBank/DDBJ databases">
        <title>Genome sequence of Levilinea saccharolytica DSM 16555.</title>
        <authorList>
            <person name="Hemp J."/>
            <person name="Ward L.M."/>
            <person name="Pace L.A."/>
            <person name="Fischer W.W."/>
        </authorList>
    </citation>
    <scope>NUCLEOTIDE SEQUENCE [LARGE SCALE GENOMIC DNA]</scope>
    <source>
        <strain evidence="2 3">KIBI-1</strain>
    </source>
</reference>
<organism evidence="2 3">
    <name type="scientific">Levilinea saccharolytica</name>
    <dbReference type="NCBI Taxonomy" id="229921"/>
    <lineage>
        <taxon>Bacteria</taxon>
        <taxon>Bacillati</taxon>
        <taxon>Chloroflexota</taxon>
        <taxon>Anaerolineae</taxon>
        <taxon>Anaerolineales</taxon>
        <taxon>Anaerolineaceae</taxon>
        <taxon>Levilinea</taxon>
    </lineage>
</organism>
<gene>
    <name evidence="2" type="ORF">ADN01_11110</name>
</gene>
<accession>A0A0P6YEW9</accession>
<dbReference type="OrthoDB" id="112777at2"/>
<evidence type="ECO:0000259" key="1">
    <source>
        <dbReference type="Pfam" id="PF01370"/>
    </source>
</evidence>
<evidence type="ECO:0000313" key="2">
    <source>
        <dbReference type="EMBL" id="KPL80679.1"/>
    </source>
</evidence>
<dbReference type="InterPro" id="IPR036291">
    <property type="entry name" value="NAD(P)-bd_dom_sf"/>
</dbReference>
<evidence type="ECO:0000313" key="3">
    <source>
        <dbReference type="Proteomes" id="UP000050501"/>
    </source>
</evidence>
<dbReference type="Proteomes" id="UP000050501">
    <property type="component" value="Unassembled WGS sequence"/>
</dbReference>
<feature type="domain" description="NAD-dependent epimerase/dehydratase" evidence="1">
    <location>
        <begin position="10"/>
        <end position="216"/>
    </location>
</feature>
<dbReference type="RefSeq" id="WP_062417709.1">
    <property type="nucleotide sequence ID" value="NZ_DF967974.1"/>
</dbReference>
<sequence>MSELHVIFGSGPLAQAVQRALLRRGRKVKMVNRSGKRPAGVPAEVEIAAGDAYNLDFTRTVTQGAAVVYQCAQPPYHQWVTQFPPLQAAILAGAAENRAKLIAAENLYMYGDTDGQPLHEGLPYSARTRKGKVRAQMALALQEAHRSGKVQTASARGSDFFGPGVLGSALGERTFLPLLQGKPAEVTGALDLPHAYTYIDDFGEALAVLGERPEALGRAWHVPNAPALTQRQLLTQFFEAAGLPPKFTVMSKFMLGLGGLFIPAAREMVEMAYEFEKPFQVDASAFTQAFGDIATPLARAVPETLQWYRQHLAAHRGQA</sequence>
<dbReference type="AlphaFoldDB" id="A0A0P6YEW9"/>
<proteinExistence type="predicted"/>